<dbReference type="Gene3D" id="3.40.50.1820">
    <property type="entry name" value="alpha/beta hydrolase"/>
    <property type="match status" value="1"/>
</dbReference>
<dbReference type="Pfam" id="PF01738">
    <property type="entry name" value="DLH"/>
    <property type="match status" value="1"/>
</dbReference>
<evidence type="ECO:0000259" key="1">
    <source>
        <dbReference type="Pfam" id="PF01738"/>
    </source>
</evidence>
<dbReference type="AlphaFoldDB" id="A0A401QQH8"/>
<dbReference type="Proteomes" id="UP000288351">
    <property type="component" value="Unassembled WGS sequence"/>
</dbReference>
<dbReference type="SUPFAM" id="SSF53474">
    <property type="entry name" value="alpha/beta-Hydrolases"/>
    <property type="match status" value="1"/>
</dbReference>
<evidence type="ECO:0000313" key="2">
    <source>
        <dbReference type="EMBL" id="GCB87656.1"/>
    </source>
</evidence>
<proteinExistence type="predicted"/>
<name>A0A401QQH8_STRNR</name>
<accession>A0A401QQH8</accession>
<dbReference type="InterPro" id="IPR002925">
    <property type="entry name" value="Dienelactn_hydro"/>
</dbReference>
<reference evidence="2 3" key="1">
    <citation type="journal article" date="2019" name="Microbiol. Resour. Announc.">
        <title>Draft Genome Sequence of the Most Traditional epsilon-Poly-l-Lysine Producer, Streptomyces albulus NBRC14147.</title>
        <authorList>
            <person name="Yamanaka K."/>
            <person name="Hamano Y."/>
        </authorList>
    </citation>
    <scope>NUCLEOTIDE SEQUENCE [LARGE SCALE GENOMIC DNA]</scope>
    <source>
        <strain evidence="2 3">NBRC 14147</strain>
    </source>
</reference>
<sequence length="289" mass="30617">MADHDLTGFDRETFTHDGVTRRTLRRGTGPAVIVIAEIPGITPKVLAFAERVAAIGCTAVLPVLFGTPGRDPDPVNVGRRKAGQYLAASLRKVCVSREFTVLATGQSSPVVTWLRALAADEHERCGGPGVGAVGMCLTGGFALGMAVDDRLLAPVLSQPSMPFPLTKSRAAGIDISAADLATVRGRCAREGLQVLGLRFRSDRLVPDDRFAFLRRELGDAFVAVELPDSAANPNAAKAPHSVLTEHLIDEPGQPTRAALDQVLDLFRTRLLAEPGATPSEATAAPSEER</sequence>
<comment type="caution">
    <text evidence="2">The sequence shown here is derived from an EMBL/GenBank/DDBJ whole genome shotgun (WGS) entry which is preliminary data.</text>
</comment>
<keyword evidence="2" id="KW-0378">Hydrolase</keyword>
<dbReference type="InterPro" id="IPR029058">
    <property type="entry name" value="AB_hydrolase_fold"/>
</dbReference>
<protein>
    <submittedName>
        <fullName evidence="2">Putative dienelactone hydrolase</fullName>
    </submittedName>
</protein>
<dbReference type="GO" id="GO:0016787">
    <property type="term" value="F:hydrolase activity"/>
    <property type="evidence" value="ECO:0007669"/>
    <property type="project" value="UniProtKB-KW"/>
</dbReference>
<feature type="domain" description="Dienelactone hydrolase" evidence="1">
    <location>
        <begin position="29"/>
        <end position="151"/>
    </location>
</feature>
<dbReference type="EMBL" id="BHXC01000002">
    <property type="protein sequence ID" value="GCB87656.1"/>
    <property type="molecule type" value="Genomic_DNA"/>
</dbReference>
<gene>
    <name evidence="2" type="ORF">SALB_00325</name>
</gene>
<dbReference type="RefSeq" id="WP_016570367.1">
    <property type="nucleotide sequence ID" value="NZ_BHXC01000002.1"/>
</dbReference>
<evidence type="ECO:0000313" key="3">
    <source>
        <dbReference type="Proteomes" id="UP000288351"/>
    </source>
</evidence>
<organism evidence="2 3">
    <name type="scientific">Streptomyces noursei</name>
    <name type="common">Streptomyces albulus</name>
    <dbReference type="NCBI Taxonomy" id="1971"/>
    <lineage>
        <taxon>Bacteria</taxon>
        <taxon>Bacillati</taxon>
        <taxon>Actinomycetota</taxon>
        <taxon>Actinomycetes</taxon>
        <taxon>Kitasatosporales</taxon>
        <taxon>Streptomycetaceae</taxon>
        <taxon>Streptomyces</taxon>
    </lineage>
</organism>